<name>A0A2H0DT55_9BACT</name>
<feature type="non-terminal residue" evidence="1">
    <location>
        <position position="1"/>
    </location>
</feature>
<sequence length="69" mass="7907">GTTRTVTKISDQYYAEINKAGEKHFKLLTSPTISPPSSFSLWIPPPSIYLSPTSFRTHHLIQFDRWGRT</sequence>
<gene>
    <name evidence="1" type="ORF">COW83_04615</name>
</gene>
<dbReference type="EMBL" id="PCTR01000136">
    <property type="protein sequence ID" value="PIP85367.1"/>
    <property type="molecule type" value="Genomic_DNA"/>
</dbReference>
<dbReference type="AlphaFoldDB" id="A0A2H0DT55"/>
<evidence type="ECO:0000313" key="2">
    <source>
        <dbReference type="Proteomes" id="UP000231136"/>
    </source>
</evidence>
<accession>A0A2H0DT55</accession>
<organism evidence="1 2">
    <name type="scientific">Candidatus Collierbacteria bacterium CG22_combo_CG10-13_8_21_14_all_43_12</name>
    <dbReference type="NCBI Taxonomy" id="1974537"/>
    <lineage>
        <taxon>Bacteria</taxon>
        <taxon>Candidatus Collieribacteriota</taxon>
    </lineage>
</organism>
<protein>
    <submittedName>
        <fullName evidence="1">Uncharacterized protein</fullName>
    </submittedName>
</protein>
<evidence type="ECO:0000313" key="1">
    <source>
        <dbReference type="EMBL" id="PIP85367.1"/>
    </source>
</evidence>
<comment type="caution">
    <text evidence="1">The sequence shown here is derived from an EMBL/GenBank/DDBJ whole genome shotgun (WGS) entry which is preliminary data.</text>
</comment>
<dbReference type="Proteomes" id="UP000231136">
    <property type="component" value="Unassembled WGS sequence"/>
</dbReference>
<proteinExistence type="predicted"/>
<reference evidence="1 2" key="1">
    <citation type="submission" date="2017-09" db="EMBL/GenBank/DDBJ databases">
        <title>Depth-based differentiation of microbial function through sediment-hosted aquifers and enrichment of novel symbionts in the deep terrestrial subsurface.</title>
        <authorList>
            <person name="Probst A.J."/>
            <person name="Ladd B."/>
            <person name="Jarett J.K."/>
            <person name="Geller-Mcgrath D.E."/>
            <person name="Sieber C.M."/>
            <person name="Emerson J.B."/>
            <person name="Anantharaman K."/>
            <person name="Thomas B.C."/>
            <person name="Malmstrom R."/>
            <person name="Stieglmeier M."/>
            <person name="Klingl A."/>
            <person name="Woyke T."/>
            <person name="Ryan C.M."/>
            <person name="Banfield J.F."/>
        </authorList>
    </citation>
    <scope>NUCLEOTIDE SEQUENCE [LARGE SCALE GENOMIC DNA]</scope>
    <source>
        <strain evidence="1">CG22_combo_CG10-13_8_21_14_all_43_12</strain>
    </source>
</reference>